<protein>
    <recommendedName>
        <fullName evidence="6">RNA polymerase sigma factor FliA</fullName>
    </recommendedName>
    <alternativeName>
        <fullName evidence="6">RNA polymerase sigma factor for flagellar operon</fullName>
    </alternativeName>
    <alternativeName>
        <fullName evidence="6">Sigma F</fullName>
    </alternativeName>
    <alternativeName>
        <fullName evidence="6">Sigma-28</fullName>
    </alternativeName>
</protein>
<dbReference type="Pfam" id="PF04542">
    <property type="entry name" value="Sigma70_r2"/>
    <property type="match status" value="1"/>
</dbReference>
<dbReference type="CDD" id="cd06171">
    <property type="entry name" value="Sigma70_r4"/>
    <property type="match status" value="1"/>
</dbReference>
<feature type="region of interest" description="Sigma-70 factor domain-2" evidence="6">
    <location>
        <begin position="19"/>
        <end position="91"/>
    </location>
</feature>
<dbReference type="Pfam" id="PF04539">
    <property type="entry name" value="Sigma70_r3"/>
    <property type="match status" value="1"/>
</dbReference>
<dbReference type="InterPro" id="IPR013324">
    <property type="entry name" value="RNA_pol_sigma_r3/r4-like"/>
</dbReference>
<evidence type="ECO:0000313" key="9">
    <source>
        <dbReference type="EMBL" id="HEC07670.1"/>
    </source>
</evidence>
<dbReference type="InterPro" id="IPR014284">
    <property type="entry name" value="RNA_pol_sigma-70_dom"/>
</dbReference>
<dbReference type="SUPFAM" id="SSF88659">
    <property type="entry name" value="Sigma3 and sigma4 domains of RNA polymerase sigma factors"/>
    <property type="match status" value="2"/>
</dbReference>
<comment type="caution">
    <text evidence="6">Lacks conserved residue(s) required for the propagation of feature annotation.</text>
</comment>
<dbReference type="GO" id="GO:0003677">
    <property type="term" value="F:DNA binding"/>
    <property type="evidence" value="ECO:0007669"/>
    <property type="project" value="UniProtKB-UniRule"/>
</dbReference>
<dbReference type="SUPFAM" id="SSF88946">
    <property type="entry name" value="Sigma2 domain of RNA polymerase sigma factors"/>
    <property type="match status" value="1"/>
</dbReference>
<dbReference type="Pfam" id="PF04545">
    <property type="entry name" value="Sigma70_r4"/>
    <property type="match status" value="1"/>
</dbReference>
<feature type="region of interest" description="Sigma-70 factor domain-4" evidence="6">
    <location>
        <begin position="184"/>
        <end position="232"/>
    </location>
</feature>
<evidence type="ECO:0000256" key="5">
    <source>
        <dbReference type="ARBA" id="ARBA00023163"/>
    </source>
</evidence>
<dbReference type="NCBIfam" id="TIGR02479">
    <property type="entry name" value="FliA_WhiG"/>
    <property type="match status" value="1"/>
</dbReference>
<reference evidence="9" key="1">
    <citation type="journal article" date="2020" name="mSystems">
        <title>Genome- and Community-Level Interaction Insights into Carbon Utilization and Element Cycling Functions of Hydrothermarchaeota in Hydrothermal Sediment.</title>
        <authorList>
            <person name="Zhou Z."/>
            <person name="Liu Y."/>
            <person name="Xu W."/>
            <person name="Pan J."/>
            <person name="Luo Z.H."/>
            <person name="Li M."/>
        </authorList>
    </citation>
    <scope>NUCLEOTIDE SEQUENCE [LARGE SCALE GENOMIC DNA]</scope>
    <source>
        <strain evidence="9">HyVt-458</strain>
    </source>
</reference>
<proteinExistence type="inferred from homology"/>
<dbReference type="PROSITE" id="PS00716">
    <property type="entry name" value="SIGMA70_2"/>
    <property type="match status" value="1"/>
</dbReference>
<comment type="subcellular location">
    <subcellularLocation>
        <location evidence="6">Cytoplasm</location>
    </subcellularLocation>
</comment>
<dbReference type="AlphaFoldDB" id="A0A831WCJ2"/>
<keyword evidence="4 6" id="KW-0238">DNA-binding</keyword>
<keyword evidence="3 6" id="KW-0731">Sigma factor</keyword>
<dbReference type="NCBIfam" id="NF005413">
    <property type="entry name" value="PRK06986.1"/>
    <property type="match status" value="1"/>
</dbReference>
<dbReference type="InterPro" id="IPR007630">
    <property type="entry name" value="RNA_pol_sigma70_r4"/>
</dbReference>
<evidence type="ECO:0000256" key="4">
    <source>
        <dbReference type="ARBA" id="ARBA00023125"/>
    </source>
</evidence>
<comment type="caution">
    <text evidence="9">The sequence shown here is derived from an EMBL/GenBank/DDBJ whole genome shotgun (WGS) entry which is preliminary data.</text>
</comment>
<evidence type="ECO:0000256" key="6">
    <source>
        <dbReference type="HAMAP-Rule" id="MF_00962"/>
    </source>
</evidence>
<comment type="similarity">
    <text evidence="6">Belongs to the sigma-70 factor family. FliA subfamily.</text>
</comment>
<feature type="domain" description="RNA polymerase sigma-70" evidence="8">
    <location>
        <begin position="205"/>
        <end position="231"/>
    </location>
</feature>
<dbReference type="InterPro" id="IPR013325">
    <property type="entry name" value="RNA_pol_sigma_r2"/>
</dbReference>
<name>A0A831WCJ2_9GAMM</name>
<dbReference type="InterPro" id="IPR012845">
    <property type="entry name" value="RNA_pol_sigma_FliA_WhiG"/>
</dbReference>
<feature type="domain" description="RNA polymerase sigma-70" evidence="7">
    <location>
        <begin position="46"/>
        <end position="59"/>
    </location>
</feature>
<feature type="short sequence motif" description="Interaction with polymerase core subunit RpoC" evidence="6">
    <location>
        <begin position="46"/>
        <end position="49"/>
    </location>
</feature>
<evidence type="ECO:0000256" key="2">
    <source>
        <dbReference type="ARBA" id="ARBA00023015"/>
    </source>
</evidence>
<dbReference type="PRINTS" id="PR00046">
    <property type="entry name" value="SIGMA70FCT"/>
</dbReference>
<gene>
    <name evidence="6" type="primary">fliA</name>
    <name evidence="9" type="ORF">ENJ12_12505</name>
</gene>
<dbReference type="FunFam" id="1.10.1740.10:FF:000002">
    <property type="entry name" value="RNA polymerase sigma factor FliA"/>
    <property type="match status" value="1"/>
</dbReference>
<dbReference type="GO" id="GO:0003899">
    <property type="term" value="F:DNA-directed RNA polymerase activity"/>
    <property type="evidence" value="ECO:0007669"/>
    <property type="project" value="InterPro"/>
</dbReference>
<comment type="function">
    <text evidence="6">Sigma factors are initiation factors that promote the attachment of RNA polymerase to specific initiation sites and are then released. This sigma factor controls the expression of flagella-related genes.</text>
</comment>
<dbReference type="Gene3D" id="1.10.1740.10">
    <property type="match status" value="1"/>
</dbReference>
<feature type="DNA-binding region" description="H-T-H motif" evidence="6">
    <location>
        <begin position="206"/>
        <end position="225"/>
    </location>
</feature>
<dbReference type="GO" id="GO:0005737">
    <property type="term" value="C:cytoplasm"/>
    <property type="evidence" value="ECO:0007669"/>
    <property type="project" value="UniProtKB-SubCell"/>
</dbReference>
<dbReference type="EMBL" id="DRLF01000429">
    <property type="protein sequence ID" value="HEC07670.1"/>
    <property type="molecule type" value="Genomic_DNA"/>
</dbReference>
<dbReference type="HAMAP" id="MF_00962">
    <property type="entry name" value="Sigma70_FliA"/>
    <property type="match status" value="1"/>
</dbReference>
<dbReference type="Gene3D" id="1.20.140.160">
    <property type="match status" value="1"/>
</dbReference>
<dbReference type="GO" id="GO:0006352">
    <property type="term" value="P:DNA-templated transcription initiation"/>
    <property type="evidence" value="ECO:0007669"/>
    <property type="project" value="UniProtKB-UniRule"/>
</dbReference>
<dbReference type="InterPro" id="IPR028617">
    <property type="entry name" value="Sigma70_FliA"/>
</dbReference>
<dbReference type="GO" id="GO:0016987">
    <property type="term" value="F:sigma factor activity"/>
    <property type="evidence" value="ECO:0007669"/>
    <property type="project" value="UniProtKB-UniRule"/>
</dbReference>
<keyword evidence="2 6" id="KW-0805">Transcription regulation</keyword>
<organism evidence="9">
    <name type="scientific">Thiolapillus brandeum</name>
    <dbReference type="NCBI Taxonomy" id="1076588"/>
    <lineage>
        <taxon>Bacteria</taxon>
        <taxon>Pseudomonadati</taxon>
        <taxon>Pseudomonadota</taxon>
        <taxon>Gammaproteobacteria</taxon>
        <taxon>Chromatiales</taxon>
        <taxon>Sedimenticolaceae</taxon>
        <taxon>Thiolapillus</taxon>
    </lineage>
</organism>
<dbReference type="PANTHER" id="PTHR30385:SF7">
    <property type="entry name" value="RNA POLYMERASE SIGMA FACTOR FLIA"/>
    <property type="match status" value="1"/>
</dbReference>
<dbReference type="PROSITE" id="PS00715">
    <property type="entry name" value="SIGMA70_1"/>
    <property type="match status" value="1"/>
</dbReference>
<evidence type="ECO:0000259" key="8">
    <source>
        <dbReference type="PROSITE" id="PS00716"/>
    </source>
</evidence>
<dbReference type="InterPro" id="IPR007624">
    <property type="entry name" value="RNA_pol_sigma70_r3"/>
</dbReference>
<evidence type="ECO:0000256" key="1">
    <source>
        <dbReference type="ARBA" id="ARBA00022490"/>
    </source>
</evidence>
<dbReference type="InterPro" id="IPR007627">
    <property type="entry name" value="RNA_pol_sigma70_r2"/>
</dbReference>
<dbReference type="NCBIfam" id="TIGR02937">
    <property type="entry name" value="sigma70-ECF"/>
    <property type="match status" value="1"/>
</dbReference>
<evidence type="ECO:0000256" key="3">
    <source>
        <dbReference type="ARBA" id="ARBA00023082"/>
    </source>
</evidence>
<dbReference type="Proteomes" id="UP000886339">
    <property type="component" value="Unassembled WGS sequence"/>
</dbReference>
<dbReference type="PANTHER" id="PTHR30385">
    <property type="entry name" value="SIGMA FACTOR F FLAGELLAR"/>
    <property type="match status" value="1"/>
</dbReference>
<dbReference type="InterPro" id="IPR000943">
    <property type="entry name" value="RNA_pol_sigma70"/>
</dbReference>
<accession>A0A831WCJ2</accession>
<dbReference type="PIRSF" id="PIRSF000770">
    <property type="entry name" value="RNA_pol_sigma-SigE/K"/>
    <property type="match status" value="1"/>
</dbReference>
<evidence type="ECO:0000259" key="7">
    <source>
        <dbReference type="PROSITE" id="PS00715"/>
    </source>
</evidence>
<keyword evidence="1 6" id="KW-0963">Cytoplasm</keyword>
<keyword evidence="5 6" id="KW-0804">Transcription</keyword>
<sequence length="244" mass="27753">MNMAAIYQETSEQLSYEEIVAKHMPLVKRVAYHLMARMPNSVQLDDLIQAGMIGLLEALQNYDASKGASFETYARIRIRGSMIDEVRRGDWTPRSVYHKARRLAEAMRTVENREQRAARDEEVAAELGLDLPSYYKILADTNGCHVLSYDDLSADGWVSDEDDEQDGPLPELQKDLFKEGLSTAISSLPEREQMVLSLYYDNEFNLREIGEVLGVSEARICQIHAQALTRLRSKMSDWVGDEDD</sequence>